<reference evidence="5 6" key="1">
    <citation type="submission" date="2015-11" db="EMBL/GenBank/DDBJ databases">
        <title>Genomic analysis of 38 Legionella species identifies large and diverse effector repertoires.</title>
        <authorList>
            <person name="Burstein D."/>
            <person name="Amaro F."/>
            <person name="Zusman T."/>
            <person name="Lifshitz Z."/>
            <person name="Cohen O."/>
            <person name="Gilbert J.A."/>
            <person name="Pupko T."/>
            <person name="Shuman H.A."/>
            <person name="Segal G."/>
        </authorList>
    </citation>
    <scope>NUCLEOTIDE SEQUENCE [LARGE SCALE GENOMIC DNA]</scope>
    <source>
        <strain evidence="5 6">ATCC 49180</strain>
    </source>
</reference>
<evidence type="ECO:0000313" key="5">
    <source>
        <dbReference type="EMBL" id="KTD72212.1"/>
    </source>
</evidence>
<keyword evidence="2" id="KW-0378">Hydrolase</keyword>
<feature type="chain" id="PRO_5006919028" evidence="3">
    <location>
        <begin position="22"/>
        <end position="133"/>
    </location>
</feature>
<proteinExistence type="predicted"/>
<dbReference type="PROSITE" id="PS51677">
    <property type="entry name" value="NODB"/>
    <property type="match status" value="1"/>
</dbReference>
<dbReference type="GO" id="GO:0005975">
    <property type="term" value="P:carbohydrate metabolic process"/>
    <property type="evidence" value="ECO:0007669"/>
    <property type="project" value="InterPro"/>
</dbReference>
<dbReference type="Gene3D" id="3.20.20.370">
    <property type="entry name" value="Glycoside hydrolase/deacetylase"/>
    <property type="match status" value="1"/>
</dbReference>
<evidence type="ECO:0000256" key="1">
    <source>
        <dbReference type="ARBA" id="ARBA00022723"/>
    </source>
</evidence>
<dbReference type="PANTHER" id="PTHR10587">
    <property type="entry name" value="GLYCOSYL TRANSFERASE-RELATED"/>
    <property type="match status" value="1"/>
</dbReference>
<sequence length="133" mass="15149">MKKSLFHAVALFFLFISICCAQQRDISITIDDLPLVGLPYEMFESIVHSFVKHQVPAIGFAIGSRVTNETINQFLLFKQNGLELGNHTYSHLNLKRASCAEYINDIIKADTVLAPFMSQPKYFRYPYLSEGKL</sequence>
<comment type="caution">
    <text evidence="5">The sequence shown here is derived from an EMBL/GenBank/DDBJ whole genome shotgun (WGS) entry which is preliminary data.</text>
</comment>
<dbReference type="GO" id="GO:0046872">
    <property type="term" value="F:metal ion binding"/>
    <property type="evidence" value="ECO:0007669"/>
    <property type="project" value="UniProtKB-KW"/>
</dbReference>
<protein>
    <submittedName>
        <fullName evidence="5">Polysaccharide deacetylase</fullName>
    </submittedName>
</protein>
<dbReference type="RefSeq" id="WP_238584041.1">
    <property type="nucleotide sequence ID" value="NZ_CAAAIP010000005.1"/>
</dbReference>
<dbReference type="GO" id="GO:0016020">
    <property type="term" value="C:membrane"/>
    <property type="evidence" value="ECO:0007669"/>
    <property type="project" value="TreeGrafter"/>
</dbReference>
<evidence type="ECO:0000256" key="3">
    <source>
        <dbReference type="SAM" id="SignalP"/>
    </source>
</evidence>
<keyword evidence="1" id="KW-0479">Metal-binding</keyword>
<dbReference type="SUPFAM" id="SSF88713">
    <property type="entry name" value="Glycoside hydrolase/deacetylase"/>
    <property type="match status" value="1"/>
</dbReference>
<dbReference type="PANTHER" id="PTHR10587:SF133">
    <property type="entry name" value="CHITIN DEACETYLASE 1-RELATED"/>
    <property type="match status" value="1"/>
</dbReference>
<evidence type="ECO:0000256" key="2">
    <source>
        <dbReference type="ARBA" id="ARBA00022801"/>
    </source>
</evidence>
<evidence type="ECO:0000259" key="4">
    <source>
        <dbReference type="PROSITE" id="PS51677"/>
    </source>
</evidence>
<organism evidence="5 6">
    <name type="scientific">Legionella tucsonensis</name>
    <dbReference type="NCBI Taxonomy" id="40335"/>
    <lineage>
        <taxon>Bacteria</taxon>
        <taxon>Pseudomonadati</taxon>
        <taxon>Pseudomonadota</taxon>
        <taxon>Gammaproteobacteria</taxon>
        <taxon>Legionellales</taxon>
        <taxon>Legionellaceae</taxon>
        <taxon>Legionella</taxon>
    </lineage>
</organism>
<dbReference type="STRING" id="40335.Ltuc_0059"/>
<dbReference type="InterPro" id="IPR002509">
    <property type="entry name" value="NODB_dom"/>
</dbReference>
<evidence type="ECO:0000313" key="6">
    <source>
        <dbReference type="Proteomes" id="UP000054693"/>
    </source>
</evidence>
<keyword evidence="3" id="KW-0732">Signal</keyword>
<accession>A0A0W0ZT29</accession>
<dbReference type="InterPro" id="IPR050248">
    <property type="entry name" value="Polysacc_deacetylase_ArnD"/>
</dbReference>
<name>A0A0W0ZT29_9GAMM</name>
<dbReference type="InterPro" id="IPR011330">
    <property type="entry name" value="Glyco_hydro/deAcase_b/a-brl"/>
</dbReference>
<dbReference type="GO" id="GO:0016810">
    <property type="term" value="F:hydrolase activity, acting on carbon-nitrogen (but not peptide) bonds"/>
    <property type="evidence" value="ECO:0007669"/>
    <property type="project" value="InterPro"/>
</dbReference>
<dbReference type="PATRIC" id="fig|40335.7.peg.59"/>
<dbReference type="EMBL" id="LNZA01000001">
    <property type="protein sequence ID" value="KTD72212.1"/>
    <property type="molecule type" value="Genomic_DNA"/>
</dbReference>
<feature type="signal peptide" evidence="3">
    <location>
        <begin position="1"/>
        <end position="21"/>
    </location>
</feature>
<feature type="domain" description="NodB homology" evidence="4">
    <location>
        <begin position="24"/>
        <end position="133"/>
    </location>
</feature>
<gene>
    <name evidence="5" type="ORF">Ltuc_0059</name>
</gene>
<dbReference type="Proteomes" id="UP000054693">
    <property type="component" value="Unassembled WGS sequence"/>
</dbReference>
<dbReference type="AlphaFoldDB" id="A0A0W0ZT29"/>
<keyword evidence="6" id="KW-1185">Reference proteome</keyword>
<dbReference type="Pfam" id="PF01522">
    <property type="entry name" value="Polysacc_deac_1"/>
    <property type="match status" value="1"/>
</dbReference>